<dbReference type="Proteomes" id="UP000636479">
    <property type="component" value="Unassembled WGS sequence"/>
</dbReference>
<dbReference type="AlphaFoldDB" id="A0A8H6SZ81"/>
<dbReference type="OrthoDB" id="2590241at2759"/>
<dbReference type="RefSeq" id="XP_037222380.1">
    <property type="nucleotide sequence ID" value="XM_037362088.1"/>
</dbReference>
<comment type="caution">
    <text evidence="1">The sequence shown here is derived from an EMBL/GenBank/DDBJ whole genome shotgun (WGS) entry which is preliminary data.</text>
</comment>
<sequence>MVGDLRIKVAPAHCGTKVASVALRLSLDEFAEVKYMRPGAKLPPIVKADNQTRPDSQYRWMVRSQDKDEIIYNYTAYDRALGDPALWVVKAEERKTWTTEATLFGSDLDFSAPQVAPFTVVSPAVNYPPAIMAYRAVLTSSPIRRHGSYDLAYNYVALVAFTDGNVVEQSAGHTNFAPNFVKQTSLPSVITAVFRDAANDHGDPAPPDVQQWIEKRERCFPSPEQTVYVGEVRLEGGNTVQRGEKITGRVSINATKGSTTMSRVFLTLGITQNMDWAKREAAAGGDTEFSNNDIRRYSAHSDLISLARTEHLFHENLHELSFFVPSESAGGAVSHDKPYFDFSLEVPEYIAPAFTAYYGSTGANLVINLQAVYSREIARCLDGNHDNGILDDVARSDADAAAQTEEGLWDSHTIVGKPLEVAPGRIQYLQARIPVVVVGNTVSTAPTKHYLSPGAASPVLLSFPADVVFPPLRPVVTEEPVHNTTKRLLPTDRSADPFWAKRGGMSMRLSPDEWAQEAPPDPAAGYNKGNYAGLLWKKKMVAIERGILAPESESTVLSEEGQQPFLTIP</sequence>
<dbReference type="EMBL" id="JACAZF010000004">
    <property type="protein sequence ID" value="KAF7307361.1"/>
    <property type="molecule type" value="Genomic_DNA"/>
</dbReference>
<evidence type="ECO:0000313" key="2">
    <source>
        <dbReference type="Proteomes" id="UP000636479"/>
    </source>
</evidence>
<keyword evidence="2" id="KW-1185">Reference proteome</keyword>
<proteinExistence type="predicted"/>
<accession>A0A8H6SZ81</accession>
<reference evidence="1" key="1">
    <citation type="submission" date="2020-05" db="EMBL/GenBank/DDBJ databases">
        <title>Mycena genomes resolve the evolution of fungal bioluminescence.</title>
        <authorList>
            <person name="Tsai I.J."/>
        </authorList>
    </citation>
    <scope>NUCLEOTIDE SEQUENCE</scope>
    <source>
        <strain evidence="1">171206Taipei</strain>
    </source>
</reference>
<name>A0A8H6SZ81_9AGAR</name>
<organism evidence="1 2">
    <name type="scientific">Mycena indigotica</name>
    <dbReference type="NCBI Taxonomy" id="2126181"/>
    <lineage>
        <taxon>Eukaryota</taxon>
        <taxon>Fungi</taxon>
        <taxon>Dikarya</taxon>
        <taxon>Basidiomycota</taxon>
        <taxon>Agaricomycotina</taxon>
        <taxon>Agaricomycetes</taxon>
        <taxon>Agaricomycetidae</taxon>
        <taxon>Agaricales</taxon>
        <taxon>Marasmiineae</taxon>
        <taxon>Mycenaceae</taxon>
        <taxon>Mycena</taxon>
    </lineage>
</organism>
<evidence type="ECO:0000313" key="1">
    <source>
        <dbReference type="EMBL" id="KAF7307361.1"/>
    </source>
</evidence>
<dbReference type="GeneID" id="59344604"/>
<gene>
    <name evidence="1" type="ORF">MIND_00530100</name>
</gene>
<protein>
    <submittedName>
        <fullName evidence="1">Uncharacterized protein</fullName>
    </submittedName>
</protein>